<proteinExistence type="predicted"/>
<organism evidence="2 3">
    <name type="scientific">Erythrobacter crassostreae</name>
    <dbReference type="NCBI Taxonomy" id="2828328"/>
    <lineage>
        <taxon>Bacteria</taxon>
        <taxon>Pseudomonadati</taxon>
        <taxon>Pseudomonadota</taxon>
        <taxon>Alphaproteobacteria</taxon>
        <taxon>Sphingomonadales</taxon>
        <taxon>Erythrobacteraceae</taxon>
        <taxon>Erythrobacter/Porphyrobacter group</taxon>
        <taxon>Erythrobacter</taxon>
    </lineage>
</organism>
<evidence type="ECO:0000313" key="2">
    <source>
        <dbReference type="EMBL" id="MBV7260262.1"/>
    </source>
</evidence>
<reference evidence="2" key="1">
    <citation type="submission" date="2021-04" db="EMBL/GenBank/DDBJ databases">
        <authorList>
            <person name="Pira H."/>
            <person name="Risdian C."/>
            <person name="Wink J."/>
        </authorList>
    </citation>
    <scope>NUCLEOTIDE SEQUENCE</scope>
    <source>
        <strain evidence="2">WH158</strain>
    </source>
</reference>
<gene>
    <name evidence="2" type="ORF">KCG46_11845</name>
</gene>
<dbReference type="RefSeq" id="WP_218405640.1">
    <property type="nucleotide sequence ID" value="NZ_JAGSPC010000003.1"/>
</dbReference>
<feature type="domain" description="Putative Flp pilus-assembly TadG-like N-terminal" evidence="1">
    <location>
        <begin position="28"/>
        <end position="70"/>
    </location>
</feature>
<sequence length="660" mass="71476">MAMKNEQETAAPKKFWRSLAKDPTANTIVIVAASLVPLMAMVGGGVDASRYYMADTRLQAACDAGALAARRAMDDDDFDSSHKQIAENFFDQNFEDGLFGMEERSRIYSATDDGKVQGTASGTLPTSIMGAFGYDEFDLAVDCEADINISNTDIMFVLDVTGSMNCAPDNPNGGSCNNVEASNAKIKSLRSSALTFYDTVEAATSSAAQVRYGILPYSSSINVGASLNSAWLADSHGYQSREPTTIIETDWVYDGNGALSSNKTGTNNGYPFLGNNETRVPGLTYDQCVDFAFGGPHWDIFYDPNNATATNINVSGSGDTRQATYQGNLTWKVLYEFVSGNYTGGSCNITFKEYSYTAAGEATVTENEETTETFAYRFDEIEYDLASLYSTGSLIAPTGTNGANETHTWGGCIEEADTSNTGTFSPLPASANDLDIDLVPNSSDEYWKPVLPSLVFYRFDSETGNWSRDEEVTTSDWNQNPSASCPKAARKLAEFSDRSELESWLSASNGFVGRGSTYHDIGMIWGGRFISPDGIFSSENATAPNGDAITRHIIFMTDGILSTSNTVYTPYGIEWWDRRVTDDGQSATGNTRHEARFQAACKAARDKNISVWVVAFGTTLTDNLIDCATPGRAYSANDADTLDAAFKEIAEKIAALRLTA</sequence>
<name>A0A9X1F4U9_9SPHN</name>
<protein>
    <submittedName>
        <fullName evidence="2">VWA domain-containing protein</fullName>
    </submittedName>
</protein>
<dbReference type="AlphaFoldDB" id="A0A9X1F4U9"/>
<accession>A0A9X1F4U9</accession>
<dbReference type="Proteomes" id="UP001138681">
    <property type="component" value="Unassembled WGS sequence"/>
</dbReference>
<evidence type="ECO:0000259" key="1">
    <source>
        <dbReference type="Pfam" id="PF13400"/>
    </source>
</evidence>
<dbReference type="EMBL" id="JAGSPC010000003">
    <property type="protein sequence ID" value="MBV7260262.1"/>
    <property type="molecule type" value="Genomic_DNA"/>
</dbReference>
<dbReference type="InterPro" id="IPR028087">
    <property type="entry name" value="Tad_N"/>
</dbReference>
<keyword evidence="3" id="KW-1185">Reference proteome</keyword>
<evidence type="ECO:0000313" key="3">
    <source>
        <dbReference type="Proteomes" id="UP001138681"/>
    </source>
</evidence>
<dbReference type="Pfam" id="PF13400">
    <property type="entry name" value="Tad"/>
    <property type="match status" value="1"/>
</dbReference>
<comment type="caution">
    <text evidence="2">The sequence shown here is derived from an EMBL/GenBank/DDBJ whole genome shotgun (WGS) entry which is preliminary data.</text>
</comment>